<evidence type="ECO:0000313" key="1">
    <source>
        <dbReference type="EMBL" id="CAE0410699.1"/>
    </source>
</evidence>
<organism evidence="1">
    <name type="scientific">Amphora coffeiformis</name>
    <dbReference type="NCBI Taxonomy" id="265554"/>
    <lineage>
        <taxon>Eukaryota</taxon>
        <taxon>Sar</taxon>
        <taxon>Stramenopiles</taxon>
        <taxon>Ochrophyta</taxon>
        <taxon>Bacillariophyta</taxon>
        <taxon>Bacillariophyceae</taxon>
        <taxon>Bacillariophycidae</taxon>
        <taxon>Thalassiophysales</taxon>
        <taxon>Catenulaceae</taxon>
        <taxon>Amphora</taxon>
    </lineage>
</organism>
<reference evidence="1" key="1">
    <citation type="submission" date="2021-01" db="EMBL/GenBank/DDBJ databases">
        <authorList>
            <person name="Corre E."/>
            <person name="Pelletier E."/>
            <person name="Niang G."/>
            <person name="Scheremetjew M."/>
            <person name="Finn R."/>
            <person name="Kale V."/>
            <person name="Holt S."/>
            <person name="Cochrane G."/>
            <person name="Meng A."/>
            <person name="Brown T."/>
            <person name="Cohen L."/>
        </authorList>
    </citation>
    <scope>NUCLEOTIDE SEQUENCE</scope>
    <source>
        <strain evidence="1">CCMP127</strain>
    </source>
</reference>
<dbReference type="EMBL" id="HBIM01009667">
    <property type="protein sequence ID" value="CAE0410699.1"/>
    <property type="molecule type" value="Transcribed_RNA"/>
</dbReference>
<dbReference type="AlphaFoldDB" id="A0A7S3L3P2"/>
<name>A0A7S3L3P2_9STRA</name>
<proteinExistence type="predicted"/>
<sequence>MTIKTIKHQELILPRSRRVLASNSSCSTVSDSSCSSTISRLAREAEKIPTEPRRRVTFCETAIEYHPNANRCTEDCWYSPEDLKSFKKQTANLARRIVRSPTASQQDWIDSLVMAYEELVQATTAEDIHDILESGGLVETDPSLLGLEKWILRPVVHDKTTRRKHLYGFVHACNRDTTSSQSHRTKALRKASRELSRPSRLFAHHVAFAASSA</sequence>
<gene>
    <name evidence="1" type="ORF">ACOF00016_LOCUS8150</name>
</gene>
<accession>A0A7S3L3P2</accession>
<protein>
    <submittedName>
        <fullName evidence="1">Uncharacterized protein</fullName>
    </submittedName>
</protein>